<dbReference type="STRING" id="310780.SAMN05216267_1022116"/>
<dbReference type="Gene3D" id="1.10.260.40">
    <property type="entry name" value="lambda repressor-like DNA-binding domains"/>
    <property type="match status" value="1"/>
</dbReference>
<evidence type="ECO:0000259" key="2">
    <source>
        <dbReference type="PROSITE" id="PS50943"/>
    </source>
</evidence>
<organism evidence="3 4">
    <name type="scientific">Actinacidiphila rubida</name>
    <dbReference type="NCBI Taxonomy" id="310780"/>
    <lineage>
        <taxon>Bacteria</taxon>
        <taxon>Bacillati</taxon>
        <taxon>Actinomycetota</taxon>
        <taxon>Actinomycetes</taxon>
        <taxon>Kitasatosporales</taxon>
        <taxon>Streptomycetaceae</taxon>
        <taxon>Actinacidiphila</taxon>
    </lineage>
</organism>
<dbReference type="SUPFAM" id="SSF47413">
    <property type="entry name" value="lambda repressor-like DNA-binding domains"/>
    <property type="match status" value="1"/>
</dbReference>
<name>A0A1H8NK98_9ACTN</name>
<dbReference type="PROSITE" id="PS50943">
    <property type="entry name" value="HTH_CROC1"/>
    <property type="match status" value="1"/>
</dbReference>
<dbReference type="GO" id="GO:0003677">
    <property type="term" value="F:DNA binding"/>
    <property type="evidence" value="ECO:0007669"/>
    <property type="project" value="InterPro"/>
</dbReference>
<feature type="compositionally biased region" description="Polar residues" evidence="1">
    <location>
        <begin position="1"/>
        <end position="13"/>
    </location>
</feature>
<dbReference type="Pfam" id="PF13560">
    <property type="entry name" value="HTH_31"/>
    <property type="match status" value="1"/>
</dbReference>
<dbReference type="Pfam" id="PF17765">
    <property type="entry name" value="MLTR_LBD"/>
    <property type="match status" value="1"/>
</dbReference>
<dbReference type="AlphaFoldDB" id="A0A1H8NK98"/>
<gene>
    <name evidence="3" type="ORF">SAMN05216267_1022116</name>
</gene>
<dbReference type="InterPro" id="IPR001387">
    <property type="entry name" value="Cro/C1-type_HTH"/>
</dbReference>
<proteinExistence type="predicted"/>
<evidence type="ECO:0000313" key="3">
    <source>
        <dbReference type="EMBL" id="SEO29919.1"/>
    </source>
</evidence>
<feature type="region of interest" description="Disordered" evidence="1">
    <location>
        <begin position="1"/>
        <end position="36"/>
    </location>
</feature>
<dbReference type="SMART" id="SM00530">
    <property type="entry name" value="HTH_XRE"/>
    <property type="match status" value="1"/>
</dbReference>
<dbReference type="Proteomes" id="UP000181951">
    <property type="component" value="Unassembled WGS sequence"/>
</dbReference>
<dbReference type="PANTHER" id="PTHR35010">
    <property type="entry name" value="BLL4672 PROTEIN-RELATED"/>
    <property type="match status" value="1"/>
</dbReference>
<dbReference type="InterPro" id="IPR010982">
    <property type="entry name" value="Lambda_DNA-bd_dom_sf"/>
</dbReference>
<feature type="domain" description="HTH cro/C1-type" evidence="2">
    <location>
        <begin position="88"/>
        <end position="135"/>
    </location>
</feature>
<accession>A0A1H8NK98</accession>
<dbReference type="InterPro" id="IPR041413">
    <property type="entry name" value="MLTR_LBD"/>
</dbReference>
<protein>
    <submittedName>
        <fullName evidence="3">Helix-turn-helix domain-containing protein</fullName>
    </submittedName>
</protein>
<dbReference type="PANTHER" id="PTHR35010:SF2">
    <property type="entry name" value="BLL4672 PROTEIN"/>
    <property type="match status" value="1"/>
</dbReference>
<dbReference type="CDD" id="cd00093">
    <property type="entry name" value="HTH_XRE"/>
    <property type="match status" value="1"/>
</dbReference>
<evidence type="ECO:0000256" key="1">
    <source>
        <dbReference type="SAM" id="MobiDB-lite"/>
    </source>
</evidence>
<reference evidence="3 4" key="1">
    <citation type="submission" date="2016-10" db="EMBL/GenBank/DDBJ databases">
        <authorList>
            <person name="de Groot N.N."/>
        </authorList>
    </citation>
    <scope>NUCLEOTIDE SEQUENCE [LARGE SCALE GENOMIC DNA]</scope>
    <source>
        <strain evidence="3 4">CGMCC 4.2026</strain>
    </source>
</reference>
<dbReference type="EMBL" id="FODD01000022">
    <property type="protein sequence ID" value="SEO29919.1"/>
    <property type="molecule type" value="Genomic_DNA"/>
</dbReference>
<sequence length="342" mass="37546">MSAFSTVPDSRSVWQGGPFPGAPEGVWQGAPRPEHPDDLRVTLEGMAEQRHDHSGGTELGRFLRARRTQLTPAEVGFTPGAGVRRTPGLRREEVAALAGVSIDYYTRLERGKETRPSLSVVDALGRALKLDTDELEHLQDLVIRAARHAPEPPPAPSRTVNPQAKLLLESLRPNPAYVTSRTLDLLAHNPGALALYAGIGDWPAKQRNLARFLFLHPAARDLYADWDTQLVGCVARLRALAGTDPDAPDLANLIGELLLKSPDFARLWDRYQVTRSPHTRKPKTFHHPRVGDLTLNFQGMQLEGTPGHRLGVYVTTPGSPEHDAVTLLDMSAPQHAPRPAQK</sequence>
<evidence type="ECO:0000313" key="4">
    <source>
        <dbReference type="Proteomes" id="UP000181951"/>
    </source>
</evidence>
<keyword evidence="4" id="KW-1185">Reference proteome</keyword>
<dbReference type="Gene3D" id="3.30.450.180">
    <property type="match status" value="1"/>
</dbReference>